<feature type="region of interest" description="Disordered" evidence="1">
    <location>
        <begin position="85"/>
        <end position="105"/>
    </location>
</feature>
<keyword evidence="3" id="KW-1185">Reference proteome</keyword>
<evidence type="ECO:0000313" key="3">
    <source>
        <dbReference type="Proteomes" id="UP001201812"/>
    </source>
</evidence>
<sequence length="105" mass="12620">MCQKLGMEVEFKKCSEFQIVAQVQFHYMRRERNAIRAGSKIHYHEKATRPKWCNKKKCIVTWTIEEHHSDTETTAWRIEEHHSDTETTAWRIEEHHSDTDTLQHG</sequence>
<dbReference type="EMBL" id="JAKKPZ010000633">
    <property type="protein sequence ID" value="KAI1693414.1"/>
    <property type="molecule type" value="Genomic_DNA"/>
</dbReference>
<organism evidence="2 3">
    <name type="scientific">Ditylenchus destructor</name>
    <dbReference type="NCBI Taxonomy" id="166010"/>
    <lineage>
        <taxon>Eukaryota</taxon>
        <taxon>Metazoa</taxon>
        <taxon>Ecdysozoa</taxon>
        <taxon>Nematoda</taxon>
        <taxon>Chromadorea</taxon>
        <taxon>Rhabditida</taxon>
        <taxon>Tylenchina</taxon>
        <taxon>Tylenchomorpha</taxon>
        <taxon>Sphaerularioidea</taxon>
        <taxon>Anguinidae</taxon>
        <taxon>Anguininae</taxon>
        <taxon>Ditylenchus</taxon>
    </lineage>
</organism>
<accession>A0AAD4MG00</accession>
<name>A0AAD4MG00_9BILA</name>
<gene>
    <name evidence="2" type="ORF">DdX_20669</name>
</gene>
<evidence type="ECO:0000313" key="2">
    <source>
        <dbReference type="EMBL" id="KAI1693414.1"/>
    </source>
</evidence>
<dbReference type="AlphaFoldDB" id="A0AAD4MG00"/>
<dbReference type="Proteomes" id="UP001201812">
    <property type="component" value="Unassembled WGS sequence"/>
</dbReference>
<reference evidence="2" key="1">
    <citation type="submission" date="2022-01" db="EMBL/GenBank/DDBJ databases">
        <title>Genome Sequence Resource for Two Populations of Ditylenchus destructor, the Migratory Endoparasitic Phytonematode.</title>
        <authorList>
            <person name="Zhang H."/>
            <person name="Lin R."/>
            <person name="Xie B."/>
        </authorList>
    </citation>
    <scope>NUCLEOTIDE SEQUENCE</scope>
    <source>
        <strain evidence="2">BazhouSP</strain>
    </source>
</reference>
<proteinExistence type="predicted"/>
<protein>
    <submittedName>
        <fullName evidence="2">Uncharacterized protein</fullName>
    </submittedName>
</protein>
<comment type="caution">
    <text evidence="2">The sequence shown here is derived from an EMBL/GenBank/DDBJ whole genome shotgun (WGS) entry which is preliminary data.</text>
</comment>
<evidence type="ECO:0000256" key="1">
    <source>
        <dbReference type="SAM" id="MobiDB-lite"/>
    </source>
</evidence>